<name>A0A2S4Q182_9PEZI</name>
<organism evidence="3 4">
    <name type="scientific">Erysiphe pulchra</name>
    <dbReference type="NCBI Taxonomy" id="225359"/>
    <lineage>
        <taxon>Eukaryota</taxon>
        <taxon>Fungi</taxon>
        <taxon>Dikarya</taxon>
        <taxon>Ascomycota</taxon>
        <taxon>Pezizomycotina</taxon>
        <taxon>Leotiomycetes</taxon>
        <taxon>Erysiphales</taxon>
        <taxon>Erysiphaceae</taxon>
        <taxon>Erysiphe</taxon>
    </lineage>
</organism>
<reference evidence="3 4" key="1">
    <citation type="submission" date="2017-10" db="EMBL/GenBank/DDBJ databases">
        <title>Development of genomic resources for the powdery mildew, Erysiphe pulchra.</title>
        <authorList>
            <person name="Wadl P.A."/>
            <person name="Mack B.M."/>
            <person name="Moore G."/>
            <person name="Beltz S.B."/>
        </authorList>
    </citation>
    <scope>NUCLEOTIDE SEQUENCE [LARGE SCALE GENOMIC DNA]</scope>
    <source>
        <strain evidence="3">Cflorida</strain>
    </source>
</reference>
<dbReference type="AlphaFoldDB" id="A0A2S4Q182"/>
<keyword evidence="4" id="KW-1185">Reference proteome</keyword>
<accession>A0A2S4Q182</accession>
<dbReference type="Pfam" id="PF15377">
    <property type="entry name" value="DUF4604"/>
    <property type="match status" value="1"/>
</dbReference>
<dbReference type="OrthoDB" id="5388322at2759"/>
<sequence length="166" mass="19162">MSKITSKNLTYDNTLPPFLARLHATTSTDDHRKNKVIRPLKARDLDLEAEDEPVYFDEETRHTLTKKEWELKELEDEQSQEENVKSKTDKVQQKGTNNSVDLKRNNMIHGMRKKRLIGKVVGLEEDESHQEIMQPSNAIHGNLKTCQPNKGSKAKHGKKIKLSFDE</sequence>
<feature type="region of interest" description="Disordered" evidence="1">
    <location>
        <begin position="74"/>
        <end position="104"/>
    </location>
</feature>
<feature type="compositionally biased region" description="Polar residues" evidence="1">
    <location>
        <begin position="135"/>
        <end position="149"/>
    </location>
</feature>
<protein>
    <recommendedName>
        <fullName evidence="2">DUF4604 domain-containing protein</fullName>
    </recommendedName>
</protein>
<feature type="compositionally biased region" description="Basic and acidic residues" evidence="1">
    <location>
        <begin position="82"/>
        <end position="92"/>
    </location>
</feature>
<proteinExistence type="predicted"/>
<feature type="compositionally biased region" description="Basic residues" evidence="1">
    <location>
        <begin position="152"/>
        <end position="166"/>
    </location>
</feature>
<gene>
    <name evidence="3" type="ORF">EPUL_000308</name>
</gene>
<evidence type="ECO:0000313" key="3">
    <source>
        <dbReference type="EMBL" id="POS88043.1"/>
    </source>
</evidence>
<dbReference type="InterPro" id="IPR027911">
    <property type="entry name" value="DUF4604"/>
</dbReference>
<dbReference type="EMBL" id="PEDP01000037">
    <property type="protein sequence ID" value="POS88043.1"/>
    <property type="molecule type" value="Genomic_DNA"/>
</dbReference>
<dbReference type="Proteomes" id="UP000237438">
    <property type="component" value="Unassembled WGS sequence"/>
</dbReference>
<feature type="region of interest" description="Disordered" evidence="1">
    <location>
        <begin position="135"/>
        <end position="166"/>
    </location>
</feature>
<evidence type="ECO:0000259" key="2">
    <source>
        <dbReference type="Pfam" id="PF15377"/>
    </source>
</evidence>
<comment type="caution">
    <text evidence="3">The sequence shown here is derived from an EMBL/GenBank/DDBJ whole genome shotgun (WGS) entry which is preliminary data.</text>
</comment>
<feature type="domain" description="DUF4604" evidence="2">
    <location>
        <begin position="7"/>
        <end position="166"/>
    </location>
</feature>
<evidence type="ECO:0000313" key="4">
    <source>
        <dbReference type="Proteomes" id="UP000237438"/>
    </source>
</evidence>
<evidence type="ECO:0000256" key="1">
    <source>
        <dbReference type="SAM" id="MobiDB-lite"/>
    </source>
</evidence>